<feature type="non-terminal residue" evidence="1">
    <location>
        <position position="1"/>
    </location>
</feature>
<dbReference type="EMBL" id="LXQA011319292">
    <property type="protein sequence ID" value="MCI93095.1"/>
    <property type="molecule type" value="Genomic_DNA"/>
</dbReference>
<organism evidence="1 2">
    <name type="scientific">Trifolium medium</name>
    <dbReference type="NCBI Taxonomy" id="97028"/>
    <lineage>
        <taxon>Eukaryota</taxon>
        <taxon>Viridiplantae</taxon>
        <taxon>Streptophyta</taxon>
        <taxon>Embryophyta</taxon>
        <taxon>Tracheophyta</taxon>
        <taxon>Spermatophyta</taxon>
        <taxon>Magnoliopsida</taxon>
        <taxon>eudicotyledons</taxon>
        <taxon>Gunneridae</taxon>
        <taxon>Pentapetalae</taxon>
        <taxon>rosids</taxon>
        <taxon>fabids</taxon>
        <taxon>Fabales</taxon>
        <taxon>Fabaceae</taxon>
        <taxon>Papilionoideae</taxon>
        <taxon>50 kb inversion clade</taxon>
        <taxon>NPAAA clade</taxon>
        <taxon>Hologalegina</taxon>
        <taxon>IRL clade</taxon>
        <taxon>Trifolieae</taxon>
        <taxon>Trifolium</taxon>
    </lineage>
</organism>
<dbReference type="AlphaFoldDB" id="A0A392W2G6"/>
<dbReference type="Proteomes" id="UP000265520">
    <property type="component" value="Unassembled WGS sequence"/>
</dbReference>
<comment type="caution">
    <text evidence="1">The sequence shown here is derived from an EMBL/GenBank/DDBJ whole genome shotgun (WGS) entry which is preliminary data.</text>
</comment>
<name>A0A392W2G6_9FABA</name>
<proteinExistence type="predicted"/>
<accession>A0A392W2G6</accession>
<evidence type="ECO:0000313" key="1">
    <source>
        <dbReference type="EMBL" id="MCI93095.1"/>
    </source>
</evidence>
<protein>
    <submittedName>
        <fullName evidence="1">Uncharacterized protein</fullName>
    </submittedName>
</protein>
<keyword evidence="2" id="KW-1185">Reference proteome</keyword>
<reference evidence="1 2" key="1">
    <citation type="journal article" date="2018" name="Front. Plant Sci.">
        <title>Red Clover (Trifolium pratense) and Zigzag Clover (T. medium) - A Picture of Genomic Similarities and Differences.</title>
        <authorList>
            <person name="Dluhosova J."/>
            <person name="Istvanek J."/>
            <person name="Nedelnik J."/>
            <person name="Repkova J."/>
        </authorList>
    </citation>
    <scope>NUCLEOTIDE SEQUENCE [LARGE SCALE GENOMIC DNA]</scope>
    <source>
        <strain evidence="2">cv. 10/8</strain>
        <tissue evidence="1">Leaf</tissue>
    </source>
</reference>
<sequence>VAVAAITVATTQIAAVAV</sequence>
<evidence type="ECO:0000313" key="2">
    <source>
        <dbReference type="Proteomes" id="UP000265520"/>
    </source>
</evidence>